<keyword evidence="1" id="KW-0732">Signal</keyword>
<gene>
    <name evidence="3" type="ORF">BOH78_1207</name>
</gene>
<reference evidence="4" key="1">
    <citation type="journal article" date="2017" name="Genome Announc.">
        <title>Genome sequences of Cyberlindnera fabianii 65, Pichia kudriavzevii 129, and Saccharomyces cerevisiae 131 isolated from fermented masau fruits in Zimbabwe.</title>
        <authorList>
            <person name="van Rijswijck I.M.H."/>
            <person name="Derks M.F.L."/>
            <person name="Abee T."/>
            <person name="de Ridder D."/>
            <person name="Smid E.J."/>
        </authorList>
    </citation>
    <scope>NUCLEOTIDE SEQUENCE [LARGE SCALE GENOMIC DNA]</scope>
    <source>
        <strain evidence="4">129</strain>
    </source>
</reference>
<evidence type="ECO:0000313" key="3">
    <source>
        <dbReference type="EMBL" id="ONH76423.1"/>
    </source>
</evidence>
<evidence type="ECO:0000256" key="1">
    <source>
        <dbReference type="SAM" id="SignalP"/>
    </source>
</evidence>
<name>A0A1V2LS79_PICKU</name>
<organism evidence="3 4">
    <name type="scientific">Pichia kudriavzevii</name>
    <name type="common">Yeast</name>
    <name type="synonym">Issatchenkia orientalis</name>
    <dbReference type="NCBI Taxonomy" id="4909"/>
    <lineage>
        <taxon>Eukaryota</taxon>
        <taxon>Fungi</taxon>
        <taxon>Dikarya</taxon>
        <taxon>Ascomycota</taxon>
        <taxon>Saccharomycotina</taxon>
        <taxon>Pichiomycetes</taxon>
        <taxon>Pichiales</taxon>
        <taxon>Pichiaceae</taxon>
        <taxon>Pichia</taxon>
    </lineage>
</organism>
<dbReference type="InterPro" id="IPR018871">
    <property type="entry name" value="GLEYA_adhesin_domain"/>
</dbReference>
<protein>
    <submittedName>
        <fullName evidence="3">Flocculation protein FLO10</fullName>
    </submittedName>
</protein>
<comment type="caution">
    <text evidence="3">The sequence shown here is derived from an EMBL/GenBank/DDBJ whole genome shotgun (WGS) entry which is preliminary data.</text>
</comment>
<feature type="domain" description="PA14" evidence="2">
    <location>
        <begin position="352"/>
        <end position="528"/>
    </location>
</feature>
<dbReference type="PROSITE" id="PS51820">
    <property type="entry name" value="PA14"/>
    <property type="match status" value="2"/>
</dbReference>
<evidence type="ECO:0000313" key="4">
    <source>
        <dbReference type="Proteomes" id="UP000189274"/>
    </source>
</evidence>
<proteinExistence type="predicted"/>
<feature type="signal peptide" evidence="1">
    <location>
        <begin position="1"/>
        <end position="21"/>
    </location>
</feature>
<dbReference type="Gene3D" id="2.60.120.1560">
    <property type="match status" value="2"/>
</dbReference>
<dbReference type="Proteomes" id="UP000189274">
    <property type="component" value="Unassembled WGS sequence"/>
</dbReference>
<dbReference type="Pfam" id="PF10528">
    <property type="entry name" value="GLEYA"/>
    <property type="match status" value="2"/>
</dbReference>
<evidence type="ECO:0000259" key="2">
    <source>
        <dbReference type="PROSITE" id="PS51820"/>
    </source>
</evidence>
<sequence length="693" mass="76750">MFKNIYTLATVAFALLGLTEAKRNVVSSTANGSGAAIGVATYSTGFNARFFAYDGGDLIDFNCDDYVANSYALGKVRTSTSLVTEPNFSFGFPVEGEHVYDMYNINMWNVLVELQGYFVAPETGLYTVTFNGVNDGGFIWLGAGAFEACSQEINDNSYADVLLALRGDGAHSSFVYLEEGVMYPMRTTFINIFFDAVFDFEVVRPNGDIIRNFNETVINFDKRDAEVCLPVPFGSQVYFSTEVNYGSQYSTPSTSYGQTVTNGKTYVVENLYVAEPTSTITSTVTNSFAATTTITSYATSNGTPAPVVVVVDQTSIPESSLITSKSKLVTATISGQTLPQATGCKLTEDLMKKNPGFHASLFKYDGFFGFLDPVYYANDYTTEHLIGTAHNITSPNYSINACLFQTDDIYGAHLTSWEGYVAQLTGYIYASESGLYEFSIDYSDDGSMVWIGTNDAFACCQPDNIPYNSEGGRLIFAGDEEKVTGYAYLTEGYYYPVRVVMVNWYGDSALEMSMITPSGVVVKDDWSNWIVSVEDEQEDLPITNLLLEQHITFGEPIMITRNILLRTARSQWLINRSSFRLFSSSPANRAEESPEAARAKRLQEFLVQIRSNEKICNQLRTVQITIAGKMELTNGEPPSLMQQLQLLRDQEVRAEMLKLSEIMKEEKINLKAEDVSFLMQALKAQMDGEGGKN</sequence>
<feature type="chain" id="PRO_5012595350" evidence="1">
    <location>
        <begin position="22"/>
        <end position="693"/>
    </location>
</feature>
<dbReference type="VEuPathDB" id="FungiDB:C5L36_0C10640"/>
<dbReference type="InterPro" id="IPR037524">
    <property type="entry name" value="PA14/GLEYA"/>
</dbReference>
<dbReference type="AlphaFoldDB" id="A0A1V2LS79"/>
<feature type="domain" description="PA14" evidence="2">
    <location>
        <begin position="41"/>
        <end position="217"/>
    </location>
</feature>
<accession>A0A1V2LS79</accession>
<dbReference type="EMBL" id="MQVM01000004">
    <property type="protein sequence ID" value="ONH76423.1"/>
    <property type="molecule type" value="Genomic_DNA"/>
</dbReference>
<dbReference type="VEuPathDB" id="FungiDB:C5L36_0C10630"/>